<gene>
    <name evidence="2" type="ORF">FOZ63_027688</name>
</gene>
<dbReference type="EMBL" id="JABANO010003880">
    <property type="protein sequence ID" value="KAF4756116.1"/>
    <property type="molecule type" value="Genomic_DNA"/>
</dbReference>
<feature type="region of interest" description="Disordered" evidence="1">
    <location>
        <begin position="1"/>
        <end position="66"/>
    </location>
</feature>
<evidence type="ECO:0000256" key="1">
    <source>
        <dbReference type="SAM" id="MobiDB-lite"/>
    </source>
</evidence>
<organism evidence="2 3">
    <name type="scientific">Perkinsus olseni</name>
    <name type="common">Perkinsus atlanticus</name>
    <dbReference type="NCBI Taxonomy" id="32597"/>
    <lineage>
        <taxon>Eukaryota</taxon>
        <taxon>Sar</taxon>
        <taxon>Alveolata</taxon>
        <taxon>Perkinsozoa</taxon>
        <taxon>Perkinsea</taxon>
        <taxon>Perkinsida</taxon>
        <taxon>Perkinsidae</taxon>
        <taxon>Perkinsus</taxon>
    </lineage>
</organism>
<accession>A0A7J6UG98</accession>
<protein>
    <submittedName>
        <fullName evidence="2">Uncharacterized protein</fullName>
    </submittedName>
</protein>
<keyword evidence="3" id="KW-1185">Reference proteome</keyword>
<feature type="non-terminal residue" evidence="2">
    <location>
        <position position="109"/>
    </location>
</feature>
<dbReference type="Proteomes" id="UP000553632">
    <property type="component" value="Unassembled WGS sequence"/>
</dbReference>
<proteinExistence type="predicted"/>
<reference evidence="2 3" key="1">
    <citation type="submission" date="2020-04" db="EMBL/GenBank/DDBJ databases">
        <title>Perkinsus olseni comparative genomics.</title>
        <authorList>
            <person name="Bogema D.R."/>
        </authorList>
    </citation>
    <scope>NUCLEOTIDE SEQUENCE [LARGE SCALE GENOMIC DNA]</scope>
    <source>
        <strain evidence="2 3">ATCC PRA-207</strain>
    </source>
</reference>
<comment type="caution">
    <text evidence="2">The sequence shown here is derived from an EMBL/GenBank/DDBJ whole genome shotgun (WGS) entry which is preliminary data.</text>
</comment>
<sequence length="109" mass="11798">AIRTTAGQRTGVARKADRAVPDMTAVPSYGSRHRPIRQKGSITLLGSKTKGASRTSDPREARDVTTWAVPEQKKCKTESQIMAYELDDGAALPLDLSTSTLAFGFNQSF</sequence>
<evidence type="ECO:0000313" key="2">
    <source>
        <dbReference type="EMBL" id="KAF4756116.1"/>
    </source>
</evidence>
<feature type="compositionally biased region" description="Polar residues" evidence="1">
    <location>
        <begin position="40"/>
        <end position="55"/>
    </location>
</feature>
<name>A0A7J6UG98_PEROL</name>
<dbReference type="AlphaFoldDB" id="A0A7J6UG98"/>
<evidence type="ECO:0000313" key="3">
    <source>
        <dbReference type="Proteomes" id="UP000553632"/>
    </source>
</evidence>